<dbReference type="SUPFAM" id="SSF52833">
    <property type="entry name" value="Thioredoxin-like"/>
    <property type="match status" value="1"/>
</dbReference>
<sequence length="238" mass="25781">MTATNRTTQALQTSLWLNSPQLVTLECLRGRAVVLHAFQMLCPGCVSHGLPQALRIHRLFPQEQVAVIGLHTVFKHHDVMGPEALRVFLHRYRIPFPVGVDQADPGGPVLMTMQGHGMRGTPGVVVFDRDGRVRLNHSGQIDDLHLRAIERGQADPASPEPCRLPLEGGRSRNGLKDGATARTKCNAAASGALHPLIARCDSRVAARLVSGTRSSRAAGRVLPPRRPPATAPACNRPR</sequence>
<comment type="caution">
    <text evidence="2">The sequence shown here is derived from an EMBL/GenBank/DDBJ whole genome shotgun (WGS) entry which is preliminary data.</text>
</comment>
<evidence type="ECO:0000313" key="3">
    <source>
        <dbReference type="Proteomes" id="UP000301751"/>
    </source>
</evidence>
<name>A0A480AV70_9BURK</name>
<evidence type="ECO:0000256" key="1">
    <source>
        <dbReference type="SAM" id="MobiDB-lite"/>
    </source>
</evidence>
<proteinExistence type="predicted"/>
<evidence type="ECO:0008006" key="4">
    <source>
        <dbReference type="Google" id="ProtNLM"/>
    </source>
</evidence>
<evidence type="ECO:0000313" key="2">
    <source>
        <dbReference type="EMBL" id="GCL63685.1"/>
    </source>
</evidence>
<gene>
    <name evidence="2" type="ORF">AQPW35_27660</name>
</gene>
<dbReference type="Gene3D" id="3.40.30.10">
    <property type="entry name" value="Glutaredoxin"/>
    <property type="match status" value="1"/>
</dbReference>
<dbReference type="PANTHER" id="PTHR42852:SF13">
    <property type="entry name" value="PROTEIN DIPZ"/>
    <property type="match status" value="1"/>
</dbReference>
<keyword evidence="3" id="KW-1185">Reference proteome</keyword>
<dbReference type="PANTHER" id="PTHR42852">
    <property type="entry name" value="THIOL:DISULFIDE INTERCHANGE PROTEIN DSBE"/>
    <property type="match status" value="1"/>
</dbReference>
<dbReference type="CDD" id="cd02966">
    <property type="entry name" value="TlpA_like_family"/>
    <property type="match status" value="1"/>
</dbReference>
<protein>
    <recommendedName>
        <fullName evidence="4">Thioredoxin domain-containing protein</fullName>
    </recommendedName>
</protein>
<dbReference type="InterPro" id="IPR036249">
    <property type="entry name" value="Thioredoxin-like_sf"/>
</dbReference>
<dbReference type="InterPro" id="IPR050553">
    <property type="entry name" value="Thioredoxin_ResA/DsbE_sf"/>
</dbReference>
<dbReference type="Proteomes" id="UP000301751">
    <property type="component" value="Unassembled WGS sequence"/>
</dbReference>
<organism evidence="2 3">
    <name type="scientific">Pseudaquabacterium pictum</name>
    <dbReference type="NCBI Taxonomy" id="2315236"/>
    <lineage>
        <taxon>Bacteria</taxon>
        <taxon>Pseudomonadati</taxon>
        <taxon>Pseudomonadota</taxon>
        <taxon>Betaproteobacteria</taxon>
        <taxon>Burkholderiales</taxon>
        <taxon>Sphaerotilaceae</taxon>
        <taxon>Pseudaquabacterium</taxon>
    </lineage>
</organism>
<accession>A0A480AV70</accession>
<dbReference type="AlphaFoldDB" id="A0A480AV70"/>
<dbReference type="EMBL" id="BJCL01000006">
    <property type="protein sequence ID" value="GCL63685.1"/>
    <property type="molecule type" value="Genomic_DNA"/>
</dbReference>
<dbReference type="RefSeq" id="WP_228027108.1">
    <property type="nucleotide sequence ID" value="NZ_BJCL01000006.1"/>
</dbReference>
<feature type="region of interest" description="Disordered" evidence="1">
    <location>
        <begin position="152"/>
        <end position="177"/>
    </location>
</feature>
<reference evidence="3" key="1">
    <citation type="submission" date="2019-03" db="EMBL/GenBank/DDBJ databases">
        <title>Aquabacterium pictum sp.nov., the first bacteriochlorophyll a-containing freshwater bacterium in the genus Aquabacterium of the class Betaproteobacteria.</title>
        <authorList>
            <person name="Hirose S."/>
            <person name="Tank M."/>
            <person name="Hara E."/>
            <person name="Tamaki H."/>
            <person name="Takaichi S."/>
            <person name="Haruta S."/>
            <person name="Hanada S."/>
        </authorList>
    </citation>
    <scope>NUCLEOTIDE SEQUENCE [LARGE SCALE GENOMIC DNA]</scope>
    <source>
        <strain evidence="3">W35</strain>
    </source>
</reference>
<feature type="region of interest" description="Disordered" evidence="1">
    <location>
        <begin position="211"/>
        <end position="238"/>
    </location>
</feature>